<protein>
    <recommendedName>
        <fullName evidence="2">Integrase catalytic domain-containing protein</fullName>
    </recommendedName>
</protein>
<evidence type="ECO:0000313" key="3">
    <source>
        <dbReference type="EMBL" id="EEC44126.1"/>
    </source>
</evidence>
<dbReference type="PROSITE" id="PS50994">
    <property type="entry name" value="INTEGRASE"/>
    <property type="match status" value="1"/>
</dbReference>
<reference evidence="4" key="2">
    <citation type="submission" date="2008-08" db="EMBL/GenBank/DDBJ databases">
        <authorList>
            <consortium name="Diatom Consortium"/>
            <person name="Grigoriev I."/>
            <person name="Grimwood J."/>
            <person name="Kuo A."/>
            <person name="Otillar R.P."/>
            <person name="Salamov A."/>
            <person name="Detter J.C."/>
            <person name="Lindquist E."/>
            <person name="Shapiro H."/>
            <person name="Lucas S."/>
            <person name="Glavina del Rio T."/>
            <person name="Pitluck S."/>
            <person name="Rokhsar D."/>
            <person name="Bowler C."/>
        </authorList>
    </citation>
    <scope>GENOME REANNOTATION</scope>
    <source>
        <strain evidence="4">CCAP 1055/1</strain>
    </source>
</reference>
<name>B7GBI6_PHATC</name>
<gene>
    <name evidence="3" type="ORF">PHATRDRAFT_49705</name>
</gene>
<dbReference type="KEGG" id="pti:PHATRDRAFT_49705"/>
<evidence type="ECO:0000256" key="1">
    <source>
        <dbReference type="SAM" id="MobiDB-lite"/>
    </source>
</evidence>
<dbReference type="InterPro" id="IPR036397">
    <property type="entry name" value="RNaseH_sf"/>
</dbReference>
<evidence type="ECO:0000313" key="4">
    <source>
        <dbReference type="Proteomes" id="UP000000759"/>
    </source>
</evidence>
<organism evidence="3 4">
    <name type="scientific">Phaeodactylum tricornutum (strain CCAP 1055/1)</name>
    <dbReference type="NCBI Taxonomy" id="556484"/>
    <lineage>
        <taxon>Eukaryota</taxon>
        <taxon>Sar</taxon>
        <taxon>Stramenopiles</taxon>
        <taxon>Ochrophyta</taxon>
        <taxon>Bacillariophyta</taxon>
        <taxon>Bacillariophyceae</taxon>
        <taxon>Bacillariophycidae</taxon>
        <taxon>Naviculales</taxon>
        <taxon>Phaeodactylaceae</taxon>
        <taxon>Phaeodactylum</taxon>
    </lineage>
</organism>
<feature type="region of interest" description="Disordered" evidence="1">
    <location>
        <begin position="1"/>
        <end position="57"/>
    </location>
</feature>
<evidence type="ECO:0000259" key="2">
    <source>
        <dbReference type="PROSITE" id="PS50994"/>
    </source>
</evidence>
<dbReference type="Proteomes" id="UP000000759">
    <property type="component" value="Chromosome 23"/>
</dbReference>
<accession>B7GBI6</accession>
<reference evidence="3 4" key="1">
    <citation type="journal article" date="2008" name="Nature">
        <title>The Phaeodactylum genome reveals the evolutionary history of diatom genomes.</title>
        <authorList>
            <person name="Bowler C."/>
            <person name="Allen A.E."/>
            <person name="Badger J.H."/>
            <person name="Grimwood J."/>
            <person name="Jabbari K."/>
            <person name="Kuo A."/>
            <person name="Maheswari U."/>
            <person name="Martens C."/>
            <person name="Maumus F."/>
            <person name="Otillar R.P."/>
            <person name="Rayko E."/>
            <person name="Salamov A."/>
            <person name="Vandepoele K."/>
            <person name="Beszteri B."/>
            <person name="Gruber A."/>
            <person name="Heijde M."/>
            <person name="Katinka M."/>
            <person name="Mock T."/>
            <person name="Valentin K."/>
            <person name="Verret F."/>
            <person name="Berges J.A."/>
            <person name="Brownlee C."/>
            <person name="Cadoret J.P."/>
            <person name="Chiovitti A."/>
            <person name="Choi C.J."/>
            <person name="Coesel S."/>
            <person name="De Martino A."/>
            <person name="Detter J.C."/>
            <person name="Durkin C."/>
            <person name="Falciatore A."/>
            <person name="Fournet J."/>
            <person name="Haruta M."/>
            <person name="Huysman M.J."/>
            <person name="Jenkins B.D."/>
            <person name="Jiroutova K."/>
            <person name="Jorgensen R.E."/>
            <person name="Joubert Y."/>
            <person name="Kaplan A."/>
            <person name="Kroger N."/>
            <person name="Kroth P.G."/>
            <person name="La Roche J."/>
            <person name="Lindquist E."/>
            <person name="Lommer M."/>
            <person name="Martin-Jezequel V."/>
            <person name="Lopez P.J."/>
            <person name="Lucas S."/>
            <person name="Mangogna M."/>
            <person name="McGinnis K."/>
            <person name="Medlin L.K."/>
            <person name="Montsant A."/>
            <person name="Oudot-Le Secq M.P."/>
            <person name="Napoli C."/>
            <person name="Obornik M."/>
            <person name="Parker M.S."/>
            <person name="Petit J.L."/>
            <person name="Porcel B.M."/>
            <person name="Poulsen N."/>
            <person name="Robison M."/>
            <person name="Rychlewski L."/>
            <person name="Rynearson T.A."/>
            <person name="Schmutz J."/>
            <person name="Shapiro H."/>
            <person name="Siaut M."/>
            <person name="Stanley M."/>
            <person name="Sussman M.R."/>
            <person name="Taylor A.R."/>
            <person name="Vardi A."/>
            <person name="von Dassow P."/>
            <person name="Vyverman W."/>
            <person name="Willis A."/>
            <person name="Wyrwicz L.S."/>
            <person name="Rokhsar D.S."/>
            <person name="Weissenbach J."/>
            <person name="Armbrust E.V."/>
            <person name="Green B.R."/>
            <person name="Van de Peer Y."/>
            <person name="Grigoriev I.V."/>
        </authorList>
    </citation>
    <scope>NUCLEOTIDE SEQUENCE [LARGE SCALE GENOMIC DNA]</scope>
    <source>
        <strain evidence="3 4">CCAP 1055/1</strain>
    </source>
</reference>
<dbReference type="InParanoid" id="B7GBI6"/>
<dbReference type="GO" id="GO:0003676">
    <property type="term" value="F:nucleic acid binding"/>
    <property type="evidence" value="ECO:0007669"/>
    <property type="project" value="InterPro"/>
</dbReference>
<sequence>MARVRKATGPTRKGATEMVPEERVEEETPFEAVESPSKDSDNETQPSSMGDDNDSQSEIESYKIDTDIDFKYNPNFFEDKKALESVLRNTMGFGDIHVKSLQNEGLKTANDFLLISMSDINDLCDKLLFATVYRARLRAFATWLRSQPDNINITQEWTIPVMQLEMQMKAQASPSKRQSVERLRTRARLKEPRLVIRHAGHQTDDIPKFLSQGKSLHGIETIDGDYIPFELKGRTSLLYSRVPTRHELENCLHIDLTSDQPWDPNSKDWEDNEQRYTRHDRQRNARYTATDNADEENFYHGYFSLPDSKEFPVLPANNNVMNPHDVVREIKYATARVSKSSPRDLDVDRDKLRRILGHVPMEVVDRTLEATTQLAERSGKMPLHRRFKTKFEQLRYRRLKCTLYSDTFKSTVKSSRGHTHTQGFVCGDSYFVYHFLMKAESEADQGLASIIQDIGIPAQIHTDNAKVETLSKWKKITSGHWIKVTVTEPYSPWQNRCEHEFGAVRIQTRLVMETTQCPEQLWDYAITYVVIVRNNTARKALNWQTPLTVMTGDTSDISELLDFEFYEPVQYFDNPEIKFPQAKAKVGRWLGIATNVGQAMCYYVLTDKGTVIARSTVTPLHKVDSTALQTSLTAFDAMIRDIYQPTDFAHSTKKQAASLRRDEAMKVARKTGEPEDPGVRNRHVLYDLNEGADHDQVEPGLSVDDYYGNDDEKESGSSDLLVGSEVLLTKGGIQHLGKVTKRDKMASPRAQTKQPIMLLSSMMVLKRFMDTMLCLTLCISKSMMMVMNGILLKILLTIKGAHVAAEDERKVGSSVLNGPMVNTPGSLLPL</sequence>
<dbReference type="InterPro" id="IPR001584">
    <property type="entry name" value="Integrase_cat-core"/>
</dbReference>
<dbReference type="OrthoDB" id="44357at2759"/>
<dbReference type="GO" id="GO:0015074">
    <property type="term" value="P:DNA integration"/>
    <property type="evidence" value="ECO:0007669"/>
    <property type="project" value="InterPro"/>
</dbReference>
<dbReference type="SUPFAM" id="SSF53098">
    <property type="entry name" value="Ribonuclease H-like"/>
    <property type="match status" value="1"/>
</dbReference>
<dbReference type="RefSeq" id="XP_002184377.1">
    <property type="nucleotide sequence ID" value="XM_002184341.1"/>
</dbReference>
<feature type="domain" description="Integrase catalytic" evidence="2">
    <location>
        <begin position="447"/>
        <end position="554"/>
    </location>
</feature>
<dbReference type="PaxDb" id="2850-Phatr49705"/>
<dbReference type="InterPro" id="IPR012337">
    <property type="entry name" value="RNaseH-like_sf"/>
</dbReference>
<dbReference type="GeneID" id="7198178"/>
<dbReference type="eggNOG" id="ENOG502SP3U">
    <property type="taxonomic scope" value="Eukaryota"/>
</dbReference>
<dbReference type="Gene3D" id="3.30.420.10">
    <property type="entry name" value="Ribonuclease H-like superfamily/Ribonuclease H"/>
    <property type="match status" value="1"/>
</dbReference>
<dbReference type="EMBL" id="CM000625">
    <property type="protein sequence ID" value="EEC44126.1"/>
    <property type="molecule type" value="Genomic_DNA"/>
</dbReference>
<dbReference type="AlphaFoldDB" id="B7GBI6"/>
<keyword evidence="4" id="KW-1185">Reference proteome</keyword>
<proteinExistence type="predicted"/>